<dbReference type="PANTHER" id="PTHR43546:SF3">
    <property type="entry name" value="UPF0173 METAL-DEPENDENT HYDROLASE MJ1163"/>
    <property type="match status" value="1"/>
</dbReference>
<evidence type="ECO:0000256" key="1">
    <source>
        <dbReference type="SAM" id="Phobius"/>
    </source>
</evidence>
<keyword evidence="3" id="KW-1185">Reference proteome</keyword>
<organism evidence="2 3">
    <name type="scientific">Kriegella aquimaris</name>
    <dbReference type="NCBI Taxonomy" id="192904"/>
    <lineage>
        <taxon>Bacteria</taxon>
        <taxon>Pseudomonadati</taxon>
        <taxon>Bacteroidota</taxon>
        <taxon>Flavobacteriia</taxon>
        <taxon>Flavobacteriales</taxon>
        <taxon>Flavobacteriaceae</taxon>
        <taxon>Kriegella</taxon>
    </lineage>
</organism>
<dbReference type="EMBL" id="FNGV01000024">
    <property type="protein sequence ID" value="SDN09469.1"/>
    <property type="molecule type" value="Genomic_DNA"/>
</dbReference>
<dbReference type="Pfam" id="PF13483">
    <property type="entry name" value="Lactamase_B_3"/>
    <property type="match status" value="1"/>
</dbReference>
<sequence>MVRIFEIKVIAIILVFTSLISLLNFKGKILTLNYFNDGLKILYLGNMGVLIESESQTILIDGFHKKYKPAYNHPSEETVESLIHGKFPEFTKLELSLVTHKHKDHFNPELTLHFLKENVQSLTIGPAQVKEELEKTENSTEKILEQVKVVGLDNQINTIKHQEILIKSIRCDHTYQTKHKNIQNVAHLIHVNGYKILHIGDTEWDLSKVAFNKLNLVESNIDVAILPFWMLIDEKAKYNVKEYINPEVVIASHINPNDSNQIVKEIHKNFPKAVSLVELNKVVLNIKK</sequence>
<protein>
    <submittedName>
        <fullName evidence="2">L-ascorbate metabolism protein UlaG, beta-lactamase superfamily</fullName>
    </submittedName>
</protein>
<keyword evidence="1" id="KW-0812">Transmembrane</keyword>
<dbReference type="OrthoDB" id="9789133at2"/>
<evidence type="ECO:0000313" key="3">
    <source>
        <dbReference type="Proteomes" id="UP000199440"/>
    </source>
</evidence>
<name>A0A1G9YJQ9_9FLAO</name>
<dbReference type="PANTHER" id="PTHR43546">
    <property type="entry name" value="UPF0173 METAL-DEPENDENT HYDROLASE MJ1163-RELATED"/>
    <property type="match status" value="1"/>
</dbReference>
<dbReference type="SUPFAM" id="SSF56281">
    <property type="entry name" value="Metallo-hydrolase/oxidoreductase"/>
    <property type="match status" value="1"/>
</dbReference>
<proteinExistence type="predicted"/>
<keyword evidence="1" id="KW-1133">Transmembrane helix</keyword>
<feature type="transmembrane region" description="Helical" evidence="1">
    <location>
        <begin position="7"/>
        <end position="25"/>
    </location>
</feature>
<dbReference type="InterPro" id="IPR050114">
    <property type="entry name" value="UPF0173_UPF0282_UlaG_hydrolase"/>
</dbReference>
<dbReference type="STRING" id="192904.SAMN04488514_1243"/>
<dbReference type="Gene3D" id="3.60.15.10">
    <property type="entry name" value="Ribonuclease Z/Hydroxyacylglutathione hydrolase-like"/>
    <property type="match status" value="1"/>
</dbReference>
<reference evidence="2 3" key="1">
    <citation type="submission" date="2016-10" db="EMBL/GenBank/DDBJ databases">
        <authorList>
            <person name="de Groot N.N."/>
        </authorList>
    </citation>
    <scope>NUCLEOTIDE SEQUENCE [LARGE SCALE GENOMIC DNA]</scope>
    <source>
        <strain evidence="2 3">DSM 19886</strain>
    </source>
</reference>
<dbReference type="RefSeq" id="WP_089895758.1">
    <property type="nucleotide sequence ID" value="NZ_FNGV01000024.1"/>
</dbReference>
<evidence type="ECO:0000313" key="2">
    <source>
        <dbReference type="EMBL" id="SDN09469.1"/>
    </source>
</evidence>
<dbReference type="Proteomes" id="UP000199440">
    <property type="component" value="Unassembled WGS sequence"/>
</dbReference>
<keyword evidence="1" id="KW-0472">Membrane</keyword>
<dbReference type="AlphaFoldDB" id="A0A1G9YJQ9"/>
<accession>A0A1G9YJQ9</accession>
<gene>
    <name evidence="2" type="ORF">SAMN04488514_1243</name>
</gene>
<dbReference type="InterPro" id="IPR036866">
    <property type="entry name" value="RibonucZ/Hydroxyglut_hydro"/>
</dbReference>